<dbReference type="OrthoDB" id="1483986at2759"/>
<dbReference type="Proteomes" id="UP000797356">
    <property type="component" value="Chromosome 7"/>
</dbReference>
<dbReference type="Gene3D" id="3.30.559.10">
    <property type="entry name" value="Chloramphenicol acetyltransferase-like domain"/>
    <property type="match status" value="1"/>
</dbReference>
<dbReference type="PANTHER" id="PTHR31147:SF66">
    <property type="entry name" value="OS05G0315700 PROTEIN"/>
    <property type="match status" value="1"/>
</dbReference>
<proteinExistence type="inferred from homology"/>
<dbReference type="AlphaFoldDB" id="A0A8K0N5Z1"/>
<evidence type="ECO:0000256" key="2">
    <source>
        <dbReference type="ARBA" id="ARBA00022679"/>
    </source>
</evidence>
<gene>
    <name evidence="3" type="ORF">COCNU_07G013610</name>
</gene>
<keyword evidence="2" id="KW-0808">Transferase</keyword>
<reference evidence="3" key="1">
    <citation type="journal article" date="2017" name="Gigascience">
        <title>The genome draft of coconut (Cocos nucifera).</title>
        <authorList>
            <person name="Xiao Y."/>
            <person name="Xu P."/>
            <person name="Fan H."/>
            <person name="Baudouin L."/>
            <person name="Xia W."/>
            <person name="Bocs S."/>
            <person name="Xu J."/>
            <person name="Li Q."/>
            <person name="Guo A."/>
            <person name="Zhou L."/>
            <person name="Li J."/>
            <person name="Wu Y."/>
            <person name="Ma Z."/>
            <person name="Armero A."/>
            <person name="Issali A.E."/>
            <person name="Liu N."/>
            <person name="Peng M."/>
            <person name="Yang Y."/>
        </authorList>
    </citation>
    <scope>NUCLEOTIDE SEQUENCE</scope>
    <source>
        <tissue evidence="3">Spear leaf of Hainan Tall coconut</tissue>
    </source>
</reference>
<comment type="similarity">
    <text evidence="1">Belongs to the plant acyltransferase family.</text>
</comment>
<evidence type="ECO:0000256" key="1">
    <source>
        <dbReference type="ARBA" id="ARBA00009861"/>
    </source>
</evidence>
<comment type="caution">
    <text evidence="3">The sequence shown here is derived from an EMBL/GenBank/DDBJ whole genome shotgun (WGS) entry which is preliminary data.</text>
</comment>
<dbReference type="GO" id="GO:0016740">
    <property type="term" value="F:transferase activity"/>
    <property type="evidence" value="ECO:0007669"/>
    <property type="project" value="UniProtKB-KW"/>
</dbReference>
<keyword evidence="4" id="KW-1185">Reference proteome</keyword>
<dbReference type="InterPro" id="IPR050898">
    <property type="entry name" value="Plant_acyltransferase"/>
</dbReference>
<dbReference type="Pfam" id="PF02458">
    <property type="entry name" value="Transferase"/>
    <property type="match status" value="1"/>
</dbReference>
<name>A0A8K0N5Z1_COCNU</name>
<reference evidence="3" key="2">
    <citation type="submission" date="2019-07" db="EMBL/GenBank/DDBJ databases">
        <authorList>
            <person name="Yang Y."/>
            <person name="Bocs S."/>
            <person name="Baudouin L."/>
        </authorList>
    </citation>
    <scope>NUCLEOTIDE SEQUENCE</scope>
    <source>
        <tissue evidence="3">Spear leaf of Hainan Tall coconut</tissue>
    </source>
</reference>
<sequence>MTAVGEIARGAATPTVLPVWERQLLDATTIPPHASHVPLPMGTRIPHTNLVQRSFFFTSKHISALKNKLPPHLRTSTAFDVLAAFFWRSCTAALLIDPDDEVRFVCAATIRSRSKSYLPLGFYGNAIVFPLAQTKAGDLRRKSLSYAVELVKKTKSSVTHGSLRSMIGRGSPFAGIGMHHKYFVSDLTRAKFRQVDFGWGRAAYGGLPYGSDSTTPAVASFYVSYTNRKGEEGVVVPLSLPRLAMERVVKEVERVSDAPLEKPHKILSATIRSAL</sequence>
<evidence type="ECO:0000313" key="4">
    <source>
        <dbReference type="Proteomes" id="UP000797356"/>
    </source>
</evidence>
<organism evidence="3 4">
    <name type="scientific">Cocos nucifera</name>
    <name type="common">Coconut palm</name>
    <dbReference type="NCBI Taxonomy" id="13894"/>
    <lineage>
        <taxon>Eukaryota</taxon>
        <taxon>Viridiplantae</taxon>
        <taxon>Streptophyta</taxon>
        <taxon>Embryophyta</taxon>
        <taxon>Tracheophyta</taxon>
        <taxon>Spermatophyta</taxon>
        <taxon>Magnoliopsida</taxon>
        <taxon>Liliopsida</taxon>
        <taxon>Arecaceae</taxon>
        <taxon>Arecoideae</taxon>
        <taxon>Cocoseae</taxon>
        <taxon>Attaleinae</taxon>
        <taxon>Cocos</taxon>
    </lineage>
</organism>
<dbReference type="InterPro" id="IPR023213">
    <property type="entry name" value="CAT-like_dom_sf"/>
</dbReference>
<dbReference type="EMBL" id="CM017878">
    <property type="protein sequence ID" value="KAG1355249.1"/>
    <property type="molecule type" value="Genomic_DNA"/>
</dbReference>
<evidence type="ECO:0000313" key="3">
    <source>
        <dbReference type="EMBL" id="KAG1355249.1"/>
    </source>
</evidence>
<protein>
    <submittedName>
        <fullName evidence="3">Putative Benzyl alcohol O-benzoyltransferase</fullName>
    </submittedName>
</protein>
<dbReference type="PANTHER" id="PTHR31147">
    <property type="entry name" value="ACYL TRANSFERASE 4"/>
    <property type="match status" value="1"/>
</dbReference>
<accession>A0A8K0N5Z1</accession>